<proteinExistence type="inferred from homology"/>
<keyword evidence="2" id="KW-0645">Protease</keyword>
<dbReference type="InterPro" id="IPR041382">
    <property type="entry name" value="SH3_16"/>
</dbReference>
<dbReference type="PROSITE" id="PS51935">
    <property type="entry name" value="NLPC_P60"/>
    <property type="match status" value="1"/>
</dbReference>
<dbReference type="STRING" id="371731.Rsw2DRAFT_0029"/>
<dbReference type="InterPro" id="IPR051794">
    <property type="entry name" value="PG_Endopeptidase_C40"/>
</dbReference>
<dbReference type="EMBL" id="ACYY01000001">
    <property type="protein sequence ID" value="EEW26794.1"/>
    <property type="molecule type" value="Genomic_DNA"/>
</dbReference>
<accession>C8RW51</accession>
<dbReference type="eggNOG" id="COG0791">
    <property type="taxonomic scope" value="Bacteria"/>
</dbReference>
<reference evidence="6 7" key="1">
    <citation type="submission" date="2009-08" db="EMBL/GenBank/DDBJ databases">
        <title>The draft genome of Rhodobacter sp. SW2.</title>
        <authorList>
            <consortium name="US DOE Joint Genome Institute (JGI-PGF)"/>
            <person name="Lucas S."/>
            <person name="Copeland A."/>
            <person name="Lapidus A."/>
            <person name="Glavina del Rio T."/>
            <person name="Tice H."/>
            <person name="Bruce D."/>
            <person name="Goodwin L."/>
            <person name="Pitluck S."/>
            <person name="Larimer F."/>
            <person name="Land M.L."/>
            <person name="Hauser L."/>
            <person name="Emerson D."/>
        </authorList>
    </citation>
    <scope>NUCLEOTIDE SEQUENCE [LARGE SCALE GENOMIC DNA]</scope>
    <source>
        <strain evidence="6 7">SW2</strain>
    </source>
</reference>
<dbReference type="OrthoDB" id="9813368at2"/>
<dbReference type="GO" id="GO:0006508">
    <property type="term" value="P:proteolysis"/>
    <property type="evidence" value="ECO:0007669"/>
    <property type="project" value="UniProtKB-KW"/>
</dbReference>
<dbReference type="AlphaFoldDB" id="C8RW51"/>
<dbReference type="InterPro" id="IPR000064">
    <property type="entry name" value="NLP_P60_dom"/>
</dbReference>
<evidence type="ECO:0000256" key="2">
    <source>
        <dbReference type="ARBA" id="ARBA00022670"/>
    </source>
</evidence>
<gene>
    <name evidence="6" type="ORF">Rsw2DRAFT_0029</name>
</gene>
<comment type="caution">
    <text evidence="6">The sequence shown here is derived from an EMBL/GenBank/DDBJ whole genome shotgun (WGS) entry which is preliminary data.</text>
</comment>
<feature type="domain" description="NlpC/P60" evidence="5">
    <location>
        <begin position="150"/>
        <end position="272"/>
    </location>
</feature>
<dbReference type="Pfam" id="PF18348">
    <property type="entry name" value="SH3_16"/>
    <property type="match status" value="1"/>
</dbReference>
<dbReference type="GO" id="GO:0008234">
    <property type="term" value="F:cysteine-type peptidase activity"/>
    <property type="evidence" value="ECO:0007669"/>
    <property type="project" value="UniProtKB-KW"/>
</dbReference>
<keyword evidence="7" id="KW-1185">Reference proteome</keyword>
<dbReference type="Gene3D" id="3.90.1720.10">
    <property type="entry name" value="endopeptidase domain like (from Nostoc punctiforme)"/>
    <property type="match status" value="1"/>
</dbReference>
<dbReference type="PANTHER" id="PTHR47359:SF3">
    <property type="entry name" value="NLP_P60 DOMAIN-CONTAINING PROTEIN-RELATED"/>
    <property type="match status" value="1"/>
</dbReference>
<dbReference type="SUPFAM" id="SSF54001">
    <property type="entry name" value="Cysteine proteinases"/>
    <property type="match status" value="1"/>
</dbReference>
<evidence type="ECO:0000256" key="4">
    <source>
        <dbReference type="ARBA" id="ARBA00022807"/>
    </source>
</evidence>
<dbReference type="Proteomes" id="UP000010121">
    <property type="component" value="Unassembled WGS sequence"/>
</dbReference>
<comment type="similarity">
    <text evidence="1">Belongs to the peptidase C40 family.</text>
</comment>
<dbReference type="MEROPS" id="C40.001"/>
<dbReference type="InterPro" id="IPR038765">
    <property type="entry name" value="Papain-like_cys_pep_sf"/>
</dbReference>
<keyword evidence="4" id="KW-0788">Thiol protease</keyword>
<dbReference type="RefSeq" id="WP_008026816.1">
    <property type="nucleotide sequence ID" value="NZ_ACYY01000001.1"/>
</dbReference>
<dbReference type="PANTHER" id="PTHR47359">
    <property type="entry name" value="PEPTIDOGLYCAN DL-ENDOPEPTIDASE CWLO"/>
    <property type="match status" value="1"/>
</dbReference>
<protein>
    <submittedName>
        <fullName evidence="6">NLP/P60 protein</fullName>
    </submittedName>
</protein>
<sequence length="272" mass="28752">MDRRLTPANARAALQSLRGSVEAPRYTPGEAMQVALPLVDLLASPSGARERQLLLGDGFTVIDRHQGYAFGQAARDGYCGYLPEAALGPPQAPTHWIAALGSHLYSGPKVQAPETASLSFGARLTVLGTQGKFSETPKGFVPTCHLREIGDWFSDPVGVAESFLGTPYLWGGNSRAGLDCSGLVQASLLACGQQCPGDSDLQQALGTEIPEDAPLQRGDLLFWKGHVAMAMDAARMIHATGHAMAVVIEDTASAIARIISQGGGPVTHRRRL</sequence>
<evidence type="ECO:0000313" key="7">
    <source>
        <dbReference type="Proteomes" id="UP000010121"/>
    </source>
</evidence>
<evidence type="ECO:0000259" key="5">
    <source>
        <dbReference type="PROSITE" id="PS51935"/>
    </source>
</evidence>
<dbReference type="Pfam" id="PF00877">
    <property type="entry name" value="NLPC_P60"/>
    <property type="match status" value="1"/>
</dbReference>
<keyword evidence="3" id="KW-0378">Hydrolase</keyword>
<name>C8RW51_9RHOB</name>
<evidence type="ECO:0000256" key="3">
    <source>
        <dbReference type="ARBA" id="ARBA00022801"/>
    </source>
</evidence>
<organism evidence="6 7">
    <name type="scientific">Rhodobacter ferrooxidans</name>
    <dbReference type="NCBI Taxonomy" id="371731"/>
    <lineage>
        <taxon>Bacteria</taxon>
        <taxon>Pseudomonadati</taxon>
        <taxon>Pseudomonadota</taxon>
        <taxon>Alphaproteobacteria</taxon>
        <taxon>Rhodobacterales</taxon>
        <taxon>Rhodobacter group</taxon>
        <taxon>Rhodobacter</taxon>
    </lineage>
</organism>
<evidence type="ECO:0000256" key="1">
    <source>
        <dbReference type="ARBA" id="ARBA00007074"/>
    </source>
</evidence>
<evidence type="ECO:0000313" key="6">
    <source>
        <dbReference type="EMBL" id="EEW26794.1"/>
    </source>
</evidence>